<keyword evidence="3" id="KW-1003">Cell membrane</keyword>
<evidence type="ECO:0000256" key="7">
    <source>
        <dbReference type="ARBA" id="ARBA00023136"/>
    </source>
</evidence>
<sequence>MGLSGSLPVLAGAYRFANTAARRAVLASGALTIASVLLISYDVIVRKLFGITIGGSDELSSYAFAISTSWSLAYGVLQRANVRVDVLYQHLPVRVSALLDWLSLVCMGIFIGYLTFYAYDVVAQSWIYGSRANTPLGTPLALPQGLWFGGLVFMCLILALMLIRSSVALVTGDIETVKLVAGMRSTKEEAEEEAAQGERLIQGERK</sequence>
<keyword evidence="6 9" id="KW-1133">Transmembrane helix</keyword>
<dbReference type="PANTHER" id="PTHR35011">
    <property type="entry name" value="2,3-DIKETO-L-GULONATE TRAP TRANSPORTER SMALL PERMEASE PROTEIN YIAM"/>
    <property type="match status" value="1"/>
</dbReference>
<evidence type="ECO:0000256" key="4">
    <source>
        <dbReference type="ARBA" id="ARBA00022519"/>
    </source>
</evidence>
<reference evidence="12" key="1">
    <citation type="submission" date="2015-08" db="EMBL/GenBank/DDBJ databases">
        <authorList>
            <person name="Varghese N."/>
        </authorList>
    </citation>
    <scope>NUCLEOTIDE SEQUENCE [LARGE SCALE GENOMIC DNA]</scope>
    <source>
        <strain evidence="12">DSM 23407</strain>
    </source>
</reference>
<dbReference type="PANTHER" id="PTHR35011:SF10">
    <property type="entry name" value="TRAP TRANSPORTER SMALL PERMEASE PROTEIN"/>
    <property type="match status" value="1"/>
</dbReference>
<keyword evidence="12" id="KW-1185">Reference proteome</keyword>
<proteinExistence type="inferred from homology"/>
<feature type="transmembrane region" description="Helical" evidence="9">
    <location>
        <begin position="59"/>
        <end position="77"/>
    </location>
</feature>
<evidence type="ECO:0000313" key="11">
    <source>
        <dbReference type="EMBL" id="CUA98133.1"/>
    </source>
</evidence>
<dbReference type="InterPro" id="IPR055348">
    <property type="entry name" value="DctQ"/>
</dbReference>
<evidence type="ECO:0000256" key="5">
    <source>
        <dbReference type="ARBA" id="ARBA00022692"/>
    </source>
</evidence>
<evidence type="ECO:0000256" key="6">
    <source>
        <dbReference type="ARBA" id="ARBA00022989"/>
    </source>
</evidence>
<keyword evidence="4 9" id="KW-0997">Cell inner membrane</keyword>
<evidence type="ECO:0000313" key="12">
    <source>
        <dbReference type="Proteomes" id="UP000183900"/>
    </source>
</evidence>
<dbReference type="EMBL" id="CYHE01000009">
    <property type="protein sequence ID" value="CUA98133.1"/>
    <property type="molecule type" value="Genomic_DNA"/>
</dbReference>
<dbReference type="GO" id="GO:0015740">
    <property type="term" value="P:C4-dicarboxylate transport"/>
    <property type="evidence" value="ECO:0007669"/>
    <property type="project" value="TreeGrafter"/>
</dbReference>
<dbReference type="Proteomes" id="UP000183900">
    <property type="component" value="Unassembled WGS sequence"/>
</dbReference>
<evidence type="ECO:0000256" key="9">
    <source>
        <dbReference type="RuleBase" id="RU369079"/>
    </source>
</evidence>
<protein>
    <recommendedName>
        <fullName evidence="9">TRAP transporter small permease protein</fullName>
    </recommendedName>
</protein>
<feature type="transmembrane region" description="Helical" evidence="9">
    <location>
        <begin position="98"/>
        <end position="119"/>
    </location>
</feature>
<comment type="function">
    <text evidence="9">Part of the tripartite ATP-independent periplasmic (TRAP) transport system.</text>
</comment>
<dbReference type="InterPro" id="IPR007387">
    <property type="entry name" value="TRAP_DctQ"/>
</dbReference>
<comment type="subunit">
    <text evidence="9">The complex comprises the extracytoplasmic solute receptor protein and the two transmembrane proteins.</text>
</comment>
<comment type="similarity">
    <text evidence="8 9">Belongs to the TRAP transporter small permease family.</text>
</comment>
<dbReference type="GO" id="GO:0005886">
    <property type="term" value="C:plasma membrane"/>
    <property type="evidence" value="ECO:0007669"/>
    <property type="project" value="UniProtKB-SubCell"/>
</dbReference>
<feature type="domain" description="Tripartite ATP-independent periplasmic transporters DctQ component" evidence="10">
    <location>
        <begin position="36"/>
        <end position="165"/>
    </location>
</feature>
<name>A0A0K6I523_9HYPH</name>
<dbReference type="Pfam" id="PF04290">
    <property type="entry name" value="DctQ"/>
    <property type="match status" value="1"/>
</dbReference>
<dbReference type="OrthoDB" id="6160477at2"/>
<dbReference type="AlphaFoldDB" id="A0A0K6I523"/>
<feature type="transmembrane region" description="Helical" evidence="9">
    <location>
        <begin position="145"/>
        <end position="163"/>
    </location>
</feature>
<evidence type="ECO:0000256" key="3">
    <source>
        <dbReference type="ARBA" id="ARBA00022475"/>
    </source>
</evidence>
<comment type="subcellular location">
    <subcellularLocation>
        <location evidence="1 9">Cell inner membrane</location>
        <topology evidence="1 9">Multi-pass membrane protein</topology>
    </subcellularLocation>
</comment>
<feature type="transmembrane region" description="Helical" evidence="9">
    <location>
        <begin position="24"/>
        <end position="44"/>
    </location>
</feature>
<gene>
    <name evidence="11" type="ORF">Ga0061067_1092</name>
</gene>
<dbReference type="RefSeq" id="WP_055456238.1">
    <property type="nucleotide sequence ID" value="NZ_CYHE01000009.1"/>
</dbReference>
<keyword evidence="5 9" id="KW-0812">Transmembrane</keyword>
<keyword evidence="7 9" id="KW-0472">Membrane</keyword>
<accession>A0A0K6I523</accession>
<evidence type="ECO:0000256" key="1">
    <source>
        <dbReference type="ARBA" id="ARBA00004429"/>
    </source>
</evidence>
<keyword evidence="2 9" id="KW-0813">Transport</keyword>
<evidence type="ECO:0000256" key="8">
    <source>
        <dbReference type="ARBA" id="ARBA00038436"/>
    </source>
</evidence>
<evidence type="ECO:0000259" key="10">
    <source>
        <dbReference type="Pfam" id="PF04290"/>
    </source>
</evidence>
<organism evidence="11 12">
    <name type="scientific">Pannonibacter indicus</name>
    <dbReference type="NCBI Taxonomy" id="466044"/>
    <lineage>
        <taxon>Bacteria</taxon>
        <taxon>Pseudomonadati</taxon>
        <taxon>Pseudomonadota</taxon>
        <taxon>Alphaproteobacteria</taxon>
        <taxon>Hyphomicrobiales</taxon>
        <taxon>Stappiaceae</taxon>
        <taxon>Pannonibacter</taxon>
    </lineage>
</organism>
<evidence type="ECO:0000256" key="2">
    <source>
        <dbReference type="ARBA" id="ARBA00022448"/>
    </source>
</evidence>
<dbReference type="GO" id="GO:0022857">
    <property type="term" value="F:transmembrane transporter activity"/>
    <property type="evidence" value="ECO:0007669"/>
    <property type="project" value="UniProtKB-UniRule"/>
</dbReference>